<name>A0A917RMB7_9ACTN</name>
<feature type="domain" description="Chitin-binding type-4" evidence="5">
    <location>
        <begin position="29"/>
        <end position="205"/>
    </location>
</feature>
<dbReference type="PANTHER" id="PTHR34823:SF1">
    <property type="entry name" value="CHITIN-BINDING TYPE-4 DOMAIN-CONTAINING PROTEIN"/>
    <property type="match status" value="1"/>
</dbReference>
<dbReference type="PANTHER" id="PTHR34823">
    <property type="entry name" value="GLCNAC-BINDING PROTEIN A"/>
    <property type="match status" value="1"/>
</dbReference>
<accession>A0A917RMB7</accession>
<evidence type="ECO:0000256" key="1">
    <source>
        <dbReference type="ARBA" id="ARBA00022729"/>
    </source>
</evidence>
<dbReference type="Proteomes" id="UP000645217">
    <property type="component" value="Unassembled WGS sequence"/>
</dbReference>
<dbReference type="InterPro" id="IPR014756">
    <property type="entry name" value="Ig_E-set"/>
</dbReference>
<gene>
    <name evidence="6" type="ORF">GCM10007964_66840</name>
</gene>
<dbReference type="CDD" id="cd21177">
    <property type="entry name" value="LPMO_AA10"/>
    <property type="match status" value="1"/>
</dbReference>
<evidence type="ECO:0000259" key="5">
    <source>
        <dbReference type="Pfam" id="PF03067"/>
    </source>
</evidence>
<feature type="transmembrane region" description="Helical" evidence="3">
    <location>
        <begin position="266"/>
        <end position="285"/>
    </location>
</feature>
<evidence type="ECO:0000313" key="6">
    <source>
        <dbReference type="EMBL" id="GGL15469.1"/>
    </source>
</evidence>
<organism evidence="6 7">
    <name type="scientific">Sphaerisporangium melleum</name>
    <dbReference type="NCBI Taxonomy" id="321316"/>
    <lineage>
        <taxon>Bacteria</taxon>
        <taxon>Bacillati</taxon>
        <taxon>Actinomycetota</taxon>
        <taxon>Actinomycetes</taxon>
        <taxon>Streptosporangiales</taxon>
        <taxon>Streptosporangiaceae</taxon>
        <taxon>Sphaerisporangium</taxon>
    </lineage>
</organism>
<dbReference type="AlphaFoldDB" id="A0A917RMB7"/>
<proteinExistence type="predicted"/>
<dbReference type="SUPFAM" id="SSF81296">
    <property type="entry name" value="E set domains"/>
    <property type="match status" value="1"/>
</dbReference>
<dbReference type="RefSeq" id="WP_189167077.1">
    <property type="nucleotide sequence ID" value="NZ_BMNT01000051.1"/>
</dbReference>
<evidence type="ECO:0000313" key="7">
    <source>
        <dbReference type="Proteomes" id="UP000645217"/>
    </source>
</evidence>
<keyword evidence="3" id="KW-0472">Membrane</keyword>
<evidence type="ECO:0000256" key="3">
    <source>
        <dbReference type="SAM" id="Phobius"/>
    </source>
</evidence>
<dbReference type="InterPro" id="IPR004302">
    <property type="entry name" value="Cellulose/chitin-bd_N"/>
</dbReference>
<feature type="region of interest" description="Disordered" evidence="2">
    <location>
        <begin position="216"/>
        <end position="260"/>
    </location>
</feature>
<feature type="chain" id="PRO_5039519083" description="Chitin-binding type-4 domain-containing protein" evidence="4">
    <location>
        <begin position="20"/>
        <end position="292"/>
    </location>
</feature>
<reference evidence="6" key="2">
    <citation type="submission" date="2020-09" db="EMBL/GenBank/DDBJ databases">
        <authorList>
            <person name="Sun Q."/>
            <person name="Ohkuma M."/>
        </authorList>
    </citation>
    <scope>NUCLEOTIDE SEQUENCE</scope>
    <source>
        <strain evidence="6">JCM 13064</strain>
    </source>
</reference>
<feature type="signal peptide" evidence="4">
    <location>
        <begin position="1"/>
        <end position="19"/>
    </location>
</feature>
<keyword evidence="1 4" id="KW-0732">Signal</keyword>
<feature type="compositionally biased region" description="Gly residues" evidence="2">
    <location>
        <begin position="216"/>
        <end position="225"/>
    </location>
</feature>
<dbReference type="InterPro" id="IPR051024">
    <property type="entry name" value="GlcNAc_Chitin_IntDeg"/>
</dbReference>
<evidence type="ECO:0000256" key="2">
    <source>
        <dbReference type="SAM" id="MobiDB-lite"/>
    </source>
</evidence>
<keyword evidence="3" id="KW-0812">Transmembrane</keyword>
<sequence length="292" mass="29698">MRKVVVTVTGFGLAQLLLAGPAAGPADAHGALTNPLSRAAACGVGENAALRACKAAVAASAPGALAEWDDLRVPGVAGRDREMIPDGRLCSAGLARFAGLDLPRTDWPATKLAAGAAYTFKYRATIPHKGTFRMYVTKDGYDPARPLTWSKLEREPFLRVTDPRLVAGAYTMKGRLPSGKTGRHVVYTVWQNSETPDTYYSCSDVVFAASGADGSGGSDGAGGGAQATEADAPARETNSAPGAGSAPVAEAASRPAAESGGGGVRLMAGAAVALLACAAGAVLLARRSTRRA</sequence>
<protein>
    <recommendedName>
        <fullName evidence="5">Chitin-binding type-4 domain-containing protein</fullName>
    </recommendedName>
</protein>
<keyword evidence="7" id="KW-1185">Reference proteome</keyword>
<feature type="compositionally biased region" description="Low complexity" evidence="2">
    <location>
        <begin position="245"/>
        <end position="258"/>
    </location>
</feature>
<dbReference type="Gene3D" id="2.70.50.50">
    <property type="entry name" value="chitin-binding protein cbp21"/>
    <property type="match status" value="1"/>
</dbReference>
<reference evidence="6" key="1">
    <citation type="journal article" date="2014" name="Int. J. Syst. Evol. Microbiol.">
        <title>Complete genome sequence of Corynebacterium casei LMG S-19264T (=DSM 44701T), isolated from a smear-ripened cheese.</title>
        <authorList>
            <consortium name="US DOE Joint Genome Institute (JGI-PGF)"/>
            <person name="Walter F."/>
            <person name="Albersmeier A."/>
            <person name="Kalinowski J."/>
            <person name="Ruckert C."/>
        </authorList>
    </citation>
    <scope>NUCLEOTIDE SEQUENCE</scope>
    <source>
        <strain evidence="6">JCM 13064</strain>
    </source>
</reference>
<keyword evidence="3" id="KW-1133">Transmembrane helix</keyword>
<dbReference type="Pfam" id="PF03067">
    <property type="entry name" value="LPMO_10"/>
    <property type="match status" value="1"/>
</dbReference>
<dbReference type="EMBL" id="BMNT01000051">
    <property type="protein sequence ID" value="GGL15469.1"/>
    <property type="molecule type" value="Genomic_DNA"/>
</dbReference>
<evidence type="ECO:0000256" key="4">
    <source>
        <dbReference type="SAM" id="SignalP"/>
    </source>
</evidence>
<comment type="caution">
    <text evidence="6">The sequence shown here is derived from an EMBL/GenBank/DDBJ whole genome shotgun (WGS) entry which is preliminary data.</text>
</comment>